<gene>
    <name evidence="3" type="ORF">KDAU_47750</name>
</gene>
<dbReference type="OrthoDB" id="9773293at2"/>
<dbReference type="Gene3D" id="3.40.50.1820">
    <property type="entry name" value="alpha/beta hydrolase"/>
    <property type="match status" value="1"/>
</dbReference>
<proteinExistence type="predicted"/>
<feature type="transmembrane region" description="Helical" evidence="1">
    <location>
        <begin position="225"/>
        <end position="247"/>
    </location>
</feature>
<dbReference type="PANTHER" id="PTHR43433">
    <property type="entry name" value="HYDROLASE, ALPHA/BETA FOLD FAMILY PROTEIN"/>
    <property type="match status" value="1"/>
</dbReference>
<keyword evidence="1" id="KW-1133">Transmembrane helix</keyword>
<sequence>MVIGRIFSLLVAARALSGIAGPGTLVIKARGLLRSGINSFFLVGLLTLLATALVGTLQSYRSWRRQELRRIRSNGLVAHTSAGPVEYQVSGQGAAVIYAHGTPGGYDQGLAFAQFFDPEQCMLISPSRPGYLGTPQSSGASPEQQADMYAALLDELGIEQASVIGFSGGGPSAIQFALRHPERCRSLVMIGAIVQRYCPAESLLLLPPWKRYLLQRVEHLLVSDLFLYCILPFIRLLPMGHVMAGMLCSGTIYHLREAGYHNDQHHFAAIEQYPLARIKVPTLIVHGTDDEDVPFEDARLMARLIPRVTLVALNKGNHASFFIRARTVIPIIQRFLTRPHTDPAMLKTPEPVCGGESAGGLQTTAMEVRCIQ</sequence>
<dbReference type="PANTHER" id="PTHR43433:SF5">
    <property type="entry name" value="AB HYDROLASE-1 DOMAIN-CONTAINING PROTEIN"/>
    <property type="match status" value="1"/>
</dbReference>
<dbReference type="Pfam" id="PF00561">
    <property type="entry name" value="Abhydrolase_1"/>
    <property type="match status" value="1"/>
</dbReference>
<evidence type="ECO:0000313" key="3">
    <source>
        <dbReference type="EMBL" id="GCE07446.1"/>
    </source>
</evidence>
<comment type="caution">
    <text evidence="3">The sequence shown here is derived from an EMBL/GenBank/DDBJ whole genome shotgun (WGS) entry which is preliminary data.</text>
</comment>
<dbReference type="EMBL" id="BIFQ01000001">
    <property type="protein sequence ID" value="GCE07446.1"/>
    <property type="molecule type" value="Genomic_DNA"/>
</dbReference>
<keyword evidence="1" id="KW-0812">Transmembrane</keyword>
<feature type="domain" description="AB hydrolase-1" evidence="2">
    <location>
        <begin position="95"/>
        <end position="211"/>
    </location>
</feature>
<keyword evidence="1" id="KW-0472">Membrane</keyword>
<dbReference type="InterPro" id="IPR029058">
    <property type="entry name" value="AB_hydrolase_fold"/>
</dbReference>
<accession>A0A401ZKS3</accession>
<name>A0A401ZKS3_9CHLR</name>
<dbReference type="AlphaFoldDB" id="A0A401ZKS3"/>
<feature type="transmembrane region" description="Helical" evidence="1">
    <location>
        <begin position="36"/>
        <end position="60"/>
    </location>
</feature>
<keyword evidence="4" id="KW-1185">Reference proteome</keyword>
<dbReference type="InterPro" id="IPR000073">
    <property type="entry name" value="AB_hydrolase_1"/>
</dbReference>
<protein>
    <recommendedName>
        <fullName evidence="2">AB hydrolase-1 domain-containing protein</fullName>
    </recommendedName>
</protein>
<evidence type="ECO:0000313" key="4">
    <source>
        <dbReference type="Proteomes" id="UP000287224"/>
    </source>
</evidence>
<reference evidence="4" key="1">
    <citation type="submission" date="2018-12" db="EMBL/GenBank/DDBJ databases">
        <title>Tengunoibacter tsumagoiensis gen. nov., sp. nov., Dictyobacter kobayashii sp. nov., D. alpinus sp. nov., and D. joshuensis sp. nov. and description of Dictyobacteraceae fam. nov. within the order Ktedonobacterales isolated from Tengu-no-mugimeshi.</title>
        <authorList>
            <person name="Wang C.M."/>
            <person name="Zheng Y."/>
            <person name="Sakai Y."/>
            <person name="Toyoda A."/>
            <person name="Minakuchi Y."/>
            <person name="Abe K."/>
            <person name="Yokota A."/>
            <person name="Yabe S."/>
        </authorList>
    </citation>
    <scope>NUCLEOTIDE SEQUENCE [LARGE SCALE GENOMIC DNA]</scope>
    <source>
        <strain evidence="4">S-27</strain>
    </source>
</reference>
<evidence type="ECO:0000259" key="2">
    <source>
        <dbReference type="Pfam" id="PF00561"/>
    </source>
</evidence>
<evidence type="ECO:0000256" key="1">
    <source>
        <dbReference type="SAM" id="Phobius"/>
    </source>
</evidence>
<dbReference type="SUPFAM" id="SSF53474">
    <property type="entry name" value="alpha/beta-Hydrolases"/>
    <property type="match status" value="1"/>
</dbReference>
<dbReference type="Proteomes" id="UP000287224">
    <property type="component" value="Unassembled WGS sequence"/>
</dbReference>
<dbReference type="RefSeq" id="WP_160146070.1">
    <property type="nucleotide sequence ID" value="NZ_BIFQ01000001.1"/>
</dbReference>
<dbReference type="PRINTS" id="PR00111">
    <property type="entry name" value="ABHYDROLASE"/>
</dbReference>
<dbReference type="InterPro" id="IPR050471">
    <property type="entry name" value="AB_hydrolase"/>
</dbReference>
<organism evidence="3 4">
    <name type="scientific">Dictyobacter aurantiacus</name>
    <dbReference type="NCBI Taxonomy" id="1936993"/>
    <lineage>
        <taxon>Bacteria</taxon>
        <taxon>Bacillati</taxon>
        <taxon>Chloroflexota</taxon>
        <taxon>Ktedonobacteria</taxon>
        <taxon>Ktedonobacterales</taxon>
        <taxon>Dictyobacteraceae</taxon>
        <taxon>Dictyobacter</taxon>
    </lineage>
</organism>